<dbReference type="Gene3D" id="2.60.40.10">
    <property type="entry name" value="Immunoglobulins"/>
    <property type="match status" value="1"/>
</dbReference>
<evidence type="ECO:0000256" key="1">
    <source>
        <dbReference type="SAM" id="SignalP"/>
    </source>
</evidence>
<keyword evidence="1" id="KW-0732">Signal</keyword>
<dbReference type="AlphaFoldDB" id="A0AA45R1K1"/>
<accession>A0AA45R1K1</accession>
<organism evidence="2 3">
    <name type="scientific">Actinosynnema pretiosum subsp. pretiosum</name>
    <dbReference type="NCBI Taxonomy" id="103721"/>
    <lineage>
        <taxon>Bacteria</taxon>
        <taxon>Bacillati</taxon>
        <taxon>Actinomycetota</taxon>
        <taxon>Actinomycetes</taxon>
        <taxon>Pseudonocardiales</taxon>
        <taxon>Pseudonocardiaceae</taxon>
        <taxon>Actinosynnema</taxon>
    </lineage>
</organism>
<feature type="chain" id="PRO_5041335026" description="Peptidase M23 domain-containing protein" evidence="1">
    <location>
        <begin position="30"/>
        <end position="266"/>
    </location>
</feature>
<feature type="signal peptide" evidence="1">
    <location>
        <begin position="1"/>
        <end position="29"/>
    </location>
</feature>
<dbReference type="InterPro" id="IPR013783">
    <property type="entry name" value="Ig-like_fold"/>
</dbReference>
<dbReference type="Proteomes" id="UP000677152">
    <property type="component" value="Chromosome"/>
</dbReference>
<dbReference type="GO" id="GO:0005975">
    <property type="term" value="P:carbohydrate metabolic process"/>
    <property type="evidence" value="ECO:0007669"/>
    <property type="project" value="UniProtKB-ARBA"/>
</dbReference>
<dbReference type="EMBL" id="CP073249">
    <property type="protein sequence ID" value="QUF01786.1"/>
    <property type="molecule type" value="Genomic_DNA"/>
</dbReference>
<evidence type="ECO:0000313" key="3">
    <source>
        <dbReference type="Proteomes" id="UP000677152"/>
    </source>
</evidence>
<dbReference type="SUPFAM" id="SSF117074">
    <property type="entry name" value="Hypothetical protein PA1324"/>
    <property type="match status" value="1"/>
</dbReference>
<sequence>MTVKKTARIAALALTAAAATLAAAPAALAGPAGGEATVTGVIWNDLNANGLRDAGEPGIKGAYVGVLGGSYTTTAEDGGYSLTAPSGLAVQVHAADRSGWGAVWGPEAEGGSVFGHCTGESGAVVLEPGQVLSGYDGGFVTSKVDYSPAPITLSPAKDVYAVGDVVEVLGGIGHEGPGCAQLFAEVQLPEGVTKLDRLGDLRPYMSDGPRTVTGWTADRQAPGTPGAIGARFVVDSPLSAATITVKSAWFDSNPANDSASVQLNAS</sequence>
<proteinExistence type="predicted"/>
<protein>
    <recommendedName>
        <fullName evidence="4">Peptidase M23 domain-containing protein</fullName>
    </recommendedName>
</protein>
<reference evidence="2" key="1">
    <citation type="submission" date="2021-04" db="EMBL/GenBank/DDBJ databases">
        <title>Genomic sequence of Actinosynnema pretiosum subsp. pretiosum ATCC 31280 (C-14919).</title>
        <authorList>
            <person name="Bai L."/>
            <person name="Wang X."/>
            <person name="Xiao Y."/>
        </authorList>
    </citation>
    <scope>NUCLEOTIDE SEQUENCE</scope>
    <source>
        <strain evidence="2">ATCC 31280</strain>
    </source>
</reference>
<gene>
    <name evidence="2" type="ORF">KCV87_19790</name>
</gene>
<evidence type="ECO:0000313" key="2">
    <source>
        <dbReference type="EMBL" id="QUF01786.1"/>
    </source>
</evidence>
<name>A0AA45R1K1_9PSEU</name>
<evidence type="ECO:0008006" key="4">
    <source>
        <dbReference type="Google" id="ProtNLM"/>
    </source>
</evidence>